<accession>A0A8T8KEJ9</accession>
<name>A0A8T8KEJ9_9EURY</name>
<dbReference type="EMBL" id="CP058560">
    <property type="protein sequence ID" value="QUH23751.1"/>
    <property type="molecule type" value="Genomic_DNA"/>
</dbReference>
<keyword evidence="2" id="KW-1185">Reference proteome</keyword>
<sequence length="120" mass="13746">MKNQYQNPEDTLYIRIIGNYNYHESLKISEDLTVDFDSEKVPISIKLENASQVLEVNKKSLNHISVIRMEIISQPESIEFSGKIVLKIKDEDVEKTLEATADNKLNIPEIKNIFTTAGTY</sequence>
<protein>
    <submittedName>
        <fullName evidence="1">DUF2283 domain-containing protein</fullName>
    </submittedName>
</protein>
<evidence type="ECO:0000313" key="2">
    <source>
        <dbReference type="Proteomes" id="UP000681041"/>
    </source>
</evidence>
<dbReference type="KEGG" id="meme:HYG87_08260"/>
<dbReference type="Proteomes" id="UP000681041">
    <property type="component" value="Chromosome"/>
</dbReference>
<dbReference type="InterPro" id="IPR019270">
    <property type="entry name" value="DUF2283"/>
</dbReference>
<evidence type="ECO:0000313" key="1">
    <source>
        <dbReference type="EMBL" id="QUH23751.1"/>
    </source>
</evidence>
<dbReference type="AlphaFoldDB" id="A0A8T8KEJ9"/>
<dbReference type="GeneID" id="64820751"/>
<proteinExistence type="predicted"/>
<dbReference type="RefSeq" id="WP_211532707.1">
    <property type="nucleotide sequence ID" value="NZ_CP058560.1"/>
</dbReference>
<reference evidence="1" key="1">
    <citation type="submission" date="2020-07" db="EMBL/GenBank/DDBJ databases">
        <title>Methanobacterium. sp. MethCan genome.</title>
        <authorList>
            <person name="Postec A."/>
            <person name="Quemeneur M."/>
        </authorList>
    </citation>
    <scope>NUCLEOTIDE SEQUENCE</scope>
    <source>
        <strain evidence="1">MethCAN</strain>
    </source>
</reference>
<dbReference type="Pfam" id="PF10049">
    <property type="entry name" value="DUF2283"/>
    <property type="match status" value="1"/>
</dbReference>
<gene>
    <name evidence="1" type="ORF">HYG87_08260</name>
</gene>
<organism evidence="1 2">
    <name type="scientific">Methanobacterium alkalithermotolerans</name>
    <dbReference type="NCBI Taxonomy" id="2731220"/>
    <lineage>
        <taxon>Archaea</taxon>
        <taxon>Methanobacteriati</taxon>
        <taxon>Methanobacteriota</taxon>
        <taxon>Methanomada group</taxon>
        <taxon>Methanobacteria</taxon>
        <taxon>Methanobacteriales</taxon>
        <taxon>Methanobacteriaceae</taxon>
        <taxon>Methanobacterium</taxon>
    </lineage>
</organism>